<dbReference type="PANTHER" id="PTHR30026:SF23">
    <property type="entry name" value="TO APRF-PUTATIVE OUTER MEMBRANE EFFLUX PROTEIN OR SECRETED ALKALINE PHOSPHATASE-RELATED"/>
    <property type="match status" value="1"/>
</dbReference>
<keyword evidence="6" id="KW-0472">Membrane</keyword>
<accession>A0A7X0H4E5</accession>
<dbReference type="GO" id="GO:1990281">
    <property type="term" value="C:efflux pump complex"/>
    <property type="evidence" value="ECO:0007669"/>
    <property type="project" value="TreeGrafter"/>
</dbReference>
<proteinExistence type="inferred from homology"/>
<evidence type="ECO:0000256" key="4">
    <source>
        <dbReference type="ARBA" id="ARBA00022452"/>
    </source>
</evidence>
<dbReference type="GO" id="GO:0015288">
    <property type="term" value="F:porin activity"/>
    <property type="evidence" value="ECO:0007669"/>
    <property type="project" value="TreeGrafter"/>
</dbReference>
<dbReference type="InterPro" id="IPR003423">
    <property type="entry name" value="OMP_efflux"/>
</dbReference>
<dbReference type="InterPro" id="IPR051906">
    <property type="entry name" value="TolC-like"/>
</dbReference>
<keyword evidence="5" id="KW-0812">Transmembrane</keyword>
<dbReference type="AlphaFoldDB" id="A0A7X0H4E5"/>
<evidence type="ECO:0000256" key="2">
    <source>
        <dbReference type="ARBA" id="ARBA00007613"/>
    </source>
</evidence>
<dbReference type="GO" id="GO:0009279">
    <property type="term" value="C:cell outer membrane"/>
    <property type="evidence" value="ECO:0007669"/>
    <property type="project" value="UniProtKB-SubCell"/>
</dbReference>
<evidence type="ECO:0000256" key="6">
    <source>
        <dbReference type="ARBA" id="ARBA00023136"/>
    </source>
</evidence>
<organism evidence="8 9">
    <name type="scientific">Algisphaera agarilytica</name>
    <dbReference type="NCBI Taxonomy" id="1385975"/>
    <lineage>
        <taxon>Bacteria</taxon>
        <taxon>Pseudomonadati</taxon>
        <taxon>Planctomycetota</taxon>
        <taxon>Phycisphaerae</taxon>
        <taxon>Phycisphaerales</taxon>
        <taxon>Phycisphaeraceae</taxon>
        <taxon>Algisphaera</taxon>
    </lineage>
</organism>
<evidence type="ECO:0000256" key="5">
    <source>
        <dbReference type="ARBA" id="ARBA00022692"/>
    </source>
</evidence>
<keyword evidence="3" id="KW-0813">Transport</keyword>
<dbReference type="Proteomes" id="UP000541810">
    <property type="component" value="Unassembled WGS sequence"/>
</dbReference>
<keyword evidence="9" id="KW-1185">Reference proteome</keyword>
<name>A0A7X0H4E5_9BACT</name>
<dbReference type="RefSeq" id="WP_184676697.1">
    <property type="nucleotide sequence ID" value="NZ_JACHGY010000001.1"/>
</dbReference>
<dbReference type="Pfam" id="PF02321">
    <property type="entry name" value="OEP"/>
    <property type="match status" value="2"/>
</dbReference>
<keyword evidence="4" id="KW-1134">Transmembrane beta strand</keyword>
<sequence>MSNLFHPPQTGAALIVVACGLVGCADPFRHDPVTQEAYRAKLQNIEPVTLETFTATEPAPPMPEAPAELELTLEQCRAWVLADSLDLDVRLLDPTLADLSVTAAEARFEAVLFGSANYSDTETPTASTLDGSEVQSSRGQLGVRLPLRTGGTLTADFVAQRLDTDNTFSTLNPSFDGDANISLSQPLLRNAGQRVTEAPIQIARLDAQAVSARTRVDVIRVLTAIDRAYWQLYQAQQELTVRQQQHELAIAQLERAERLVEAGAAADVEVIRAQAGVADGLEAIITAENTLRLTQRSIKRLINQPHLPLNGPTALVAVTPANPVNYALDGDRLLDTAMDQRVELIETELQLAQDALNIDIRRNATLPLASLDYRYTRNGLGGSFNDAFSQVFEEDFDGHSIGLRVEVPLGNQAAKSELQRALLTRVQRLSNRRLQEVQIAQEIANALDTLTTTWQRILATRQAVLLEARVLEAEQRQFELGLVTSTQVLEAQARLADARSREVSAITAYQIAQIDLAFATGTVLGEARIRWEPLGLDSESQKR</sequence>
<dbReference type="Gene3D" id="1.20.1600.10">
    <property type="entry name" value="Outer membrane efflux proteins (OEP)"/>
    <property type="match status" value="1"/>
</dbReference>
<comment type="caution">
    <text evidence="8">The sequence shown here is derived from an EMBL/GenBank/DDBJ whole genome shotgun (WGS) entry which is preliminary data.</text>
</comment>
<dbReference type="PANTHER" id="PTHR30026">
    <property type="entry name" value="OUTER MEMBRANE PROTEIN TOLC"/>
    <property type="match status" value="1"/>
</dbReference>
<keyword evidence="7" id="KW-0998">Cell outer membrane</keyword>
<comment type="subcellular location">
    <subcellularLocation>
        <location evidence="1">Cell outer membrane</location>
    </subcellularLocation>
</comment>
<evidence type="ECO:0000256" key="3">
    <source>
        <dbReference type="ARBA" id="ARBA00022448"/>
    </source>
</evidence>
<evidence type="ECO:0000313" key="8">
    <source>
        <dbReference type="EMBL" id="MBB6429098.1"/>
    </source>
</evidence>
<gene>
    <name evidence="8" type="ORF">HNQ40_000904</name>
</gene>
<evidence type="ECO:0000256" key="1">
    <source>
        <dbReference type="ARBA" id="ARBA00004442"/>
    </source>
</evidence>
<dbReference type="SUPFAM" id="SSF56954">
    <property type="entry name" value="Outer membrane efflux proteins (OEP)"/>
    <property type="match status" value="1"/>
</dbReference>
<dbReference type="EMBL" id="JACHGY010000001">
    <property type="protein sequence ID" value="MBB6429098.1"/>
    <property type="molecule type" value="Genomic_DNA"/>
</dbReference>
<protein>
    <submittedName>
        <fullName evidence="8">Outer membrane protein TolC</fullName>
    </submittedName>
</protein>
<evidence type="ECO:0000256" key="7">
    <source>
        <dbReference type="ARBA" id="ARBA00023237"/>
    </source>
</evidence>
<comment type="similarity">
    <text evidence="2">Belongs to the outer membrane factor (OMF) (TC 1.B.17) family.</text>
</comment>
<dbReference type="GO" id="GO:0015562">
    <property type="term" value="F:efflux transmembrane transporter activity"/>
    <property type="evidence" value="ECO:0007669"/>
    <property type="project" value="InterPro"/>
</dbReference>
<evidence type="ECO:0000313" key="9">
    <source>
        <dbReference type="Proteomes" id="UP000541810"/>
    </source>
</evidence>
<reference evidence="8 9" key="1">
    <citation type="submission" date="2020-08" db="EMBL/GenBank/DDBJ databases">
        <title>Genomic Encyclopedia of Type Strains, Phase IV (KMG-IV): sequencing the most valuable type-strain genomes for metagenomic binning, comparative biology and taxonomic classification.</title>
        <authorList>
            <person name="Goeker M."/>
        </authorList>
    </citation>
    <scope>NUCLEOTIDE SEQUENCE [LARGE SCALE GENOMIC DNA]</scope>
    <source>
        <strain evidence="8 9">DSM 103725</strain>
    </source>
</reference>